<dbReference type="CDD" id="cd13131">
    <property type="entry name" value="MATE_NorM_like"/>
    <property type="match status" value="1"/>
</dbReference>
<feature type="transmembrane region" description="Helical" evidence="13">
    <location>
        <begin position="241"/>
        <end position="266"/>
    </location>
</feature>
<dbReference type="EMBL" id="SIJB01000017">
    <property type="protein sequence ID" value="NBI28695.1"/>
    <property type="molecule type" value="Genomic_DNA"/>
</dbReference>
<evidence type="ECO:0000256" key="6">
    <source>
        <dbReference type="ARBA" id="ARBA00022449"/>
    </source>
</evidence>
<dbReference type="InterPro" id="IPR050222">
    <property type="entry name" value="MATE_MdtK"/>
</dbReference>
<evidence type="ECO:0000313" key="15">
    <source>
        <dbReference type="Proteomes" id="UP000448943"/>
    </source>
</evidence>
<comment type="caution">
    <text evidence="14">The sequence shown here is derived from an EMBL/GenBank/DDBJ whole genome shotgun (WGS) entry which is preliminary data.</text>
</comment>
<feature type="transmembrane region" description="Helical" evidence="13">
    <location>
        <begin position="162"/>
        <end position="183"/>
    </location>
</feature>
<feature type="transmembrane region" description="Helical" evidence="13">
    <location>
        <begin position="286"/>
        <end position="307"/>
    </location>
</feature>
<dbReference type="OrthoDB" id="9780160at2"/>
<feature type="transmembrane region" description="Helical" evidence="13">
    <location>
        <begin position="319"/>
        <end position="340"/>
    </location>
</feature>
<sequence length="457" mass="50621">MIQTKTKKAKLLQFNAILLPILISQLGLFSMNFFDTVMSGQVSPADLAGVAIGSSIWVPIFTGLSGILMALTPIVSQYVGAKENYKISKAVIQSIYLSLMITIVIIIFGLLFLQLILQSMNLESDVRNIAFHYLKALSLGLIPLFVYNVLRYFIDGLGETRTTMMITLLSLPINLFFNYVLIFGKLGFPKLGGVGAGYASAITYWCILFIAIYVIKKFQPFSNYNLFSRIQKVSFEAWGRLLKIGIPIGFSIFFETSIFAAVTLLMSEFDTNTIAAHQSALNFASFLYMIPLSISMALTISVGFEVGAKRYRDAMHYSYIGISQAILISLLSAVGLFIFIDQVARIYTNDSTVLLLTKQFLFFAIFFQLSDAIAAPIQGALRGYKDVNSTFILAFVSFWVIGLPLGYCLANFTNFGAFGYWIGLISGLAVGAVCLILRLTYIQRKKFVSINKGEPST</sequence>
<feature type="transmembrane region" description="Helical" evidence="13">
    <location>
        <begin position="391"/>
        <end position="412"/>
    </location>
</feature>
<organism evidence="14 15">
    <name type="scientific">Chengkuizengella marina</name>
    <dbReference type="NCBI Taxonomy" id="2507566"/>
    <lineage>
        <taxon>Bacteria</taxon>
        <taxon>Bacillati</taxon>
        <taxon>Bacillota</taxon>
        <taxon>Bacilli</taxon>
        <taxon>Bacillales</taxon>
        <taxon>Paenibacillaceae</taxon>
        <taxon>Chengkuizengella</taxon>
    </lineage>
</organism>
<evidence type="ECO:0000256" key="2">
    <source>
        <dbReference type="ARBA" id="ARBA00004651"/>
    </source>
</evidence>
<keyword evidence="10" id="KW-0406">Ion transport</keyword>
<feature type="transmembrane region" description="Helical" evidence="13">
    <location>
        <begin position="360"/>
        <end position="379"/>
    </location>
</feature>
<dbReference type="NCBIfam" id="TIGR00797">
    <property type="entry name" value="matE"/>
    <property type="match status" value="1"/>
</dbReference>
<accession>A0A6N9Q146</accession>
<feature type="transmembrane region" description="Helical" evidence="13">
    <location>
        <begin position="54"/>
        <end position="75"/>
    </location>
</feature>
<name>A0A6N9Q146_9BACL</name>
<keyword evidence="6" id="KW-0050">Antiport</keyword>
<evidence type="ECO:0000256" key="12">
    <source>
        <dbReference type="ARBA" id="ARBA00031636"/>
    </source>
</evidence>
<dbReference type="GO" id="GO:0015297">
    <property type="term" value="F:antiporter activity"/>
    <property type="evidence" value="ECO:0007669"/>
    <property type="project" value="UniProtKB-KW"/>
</dbReference>
<dbReference type="PIRSF" id="PIRSF006603">
    <property type="entry name" value="DinF"/>
    <property type="match status" value="1"/>
</dbReference>
<comment type="similarity">
    <text evidence="3">Belongs to the multi antimicrobial extrusion (MATE) (TC 2.A.66.1) family.</text>
</comment>
<feature type="transmembrane region" description="Helical" evidence="13">
    <location>
        <begin position="95"/>
        <end position="117"/>
    </location>
</feature>
<dbReference type="Pfam" id="PF01554">
    <property type="entry name" value="MatE"/>
    <property type="match status" value="2"/>
</dbReference>
<proteinExistence type="inferred from homology"/>
<evidence type="ECO:0000256" key="5">
    <source>
        <dbReference type="ARBA" id="ARBA00022448"/>
    </source>
</evidence>
<dbReference type="GO" id="GO:0005886">
    <property type="term" value="C:plasma membrane"/>
    <property type="evidence" value="ECO:0007669"/>
    <property type="project" value="UniProtKB-SubCell"/>
</dbReference>
<dbReference type="GO" id="GO:0042910">
    <property type="term" value="F:xenobiotic transmembrane transporter activity"/>
    <property type="evidence" value="ECO:0007669"/>
    <property type="project" value="InterPro"/>
</dbReference>
<keyword evidence="9 13" id="KW-1133">Transmembrane helix</keyword>
<evidence type="ECO:0000256" key="10">
    <source>
        <dbReference type="ARBA" id="ARBA00023065"/>
    </source>
</evidence>
<keyword evidence="5" id="KW-0813">Transport</keyword>
<evidence type="ECO:0000256" key="1">
    <source>
        <dbReference type="ARBA" id="ARBA00003408"/>
    </source>
</evidence>
<feature type="transmembrane region" description="Helical" evidence="13">
    <location>
        <begin position="195"/>
        <end position="215"/>
    </location>
</feature>
<evidence type="ECO:0000256" key="7">
    <source>
        <dbReference type="ARBA" id="ARBA00022475"/>
    </source>
</evidence>
<comment type="subcellular location">
    <subcellularLocation>
        <location evidence="2">Cell membrane</location>
        <topology evidence="2">Multi-pass membrane protein</topology>
    </subcellularLocation>
</comment>
<dbReference type="GO" id="GO:0006811">
    <property type="term" value="P:monoatomic ion transport"/>
    <property type="evidence" value="ECO:0007669"/>
    <property type="project" value="UniProtKB-KW"/>
</dbReference>
<evidence type="ECO:0000256" key="8">
    <source>
        <dbReference type="ARBA" id="ARBA00022692"/>
    </source>
</evidence>
<dbReference type="RefSeq" id="WP_160645490.1">
    <property type="nucleotide sequence ID" value="NZ_SIJB01000017.1"/>
</dbReference>
<feature type="transmembrane region" description="Helical" evidence="13">
    <location>
        <begin position="418"/>
        <end position="437"/>
    </location>
</feature>
<dbReference type="PANTHER" id="PTHR43298:SF2">
    <property type="entry name" value="FMN_FAD EXPORTER YEEO-RELATED"/>
    <property type="match status" value="1"/>
</dbReference>
<keyword evidence="11 13" id="KW-0472">Membrane</keyword>
<keyword evidence="8 13" id="KW-0812">Transmembrane</keyword>
<evidence type="ECO:0000256" key="11">
    <source>
        <dbReference type="ARBA" id="ARBA00023136"/>
    </source>
</evidence>
<keyword evidence="15" id="KW-1185">Reference proteome</keyword>
<evidence type="ECO:0000313" key="14">
    <source>
        <dbReference type="EMBL" id="NBI28695.1"/>
    </source>
</evidence>
<evidence type="ECO:0000256" key="9">
    <source>
        <dbReference type="ARBA" id="ARBA00022989"/>
    </source>
</evidence>
<protein>
    <recommendedName>
        <fullName evidence="4">Probable multidrug resistance protein NorM</fullName>
    </recommendedName>
    <alternativeName>
        <fullName evidence="12">Multidrug-efflux transporter</fullName>
    </alternativeName>
</protein>
<feature type="transmembrane region" description="Helical" evidence="13">
    <location>
        <begin position="129"/>
        <end position="150"/>
    </location>
</feature>
<dbReference type="InterPro" id="IPR048279">
    <property type="entry name" value="MdtK-like"/>
</dbReference>
<keyword evidence="7" id="KW-1003">Cell membrane</keyword>
<dbReference type="AlphaFoldDB" id="A0A6N9Q146"/>
<dbReference type="PANTHER" id="PTHR43298">
    <property type="entry name" value="MULTIDRUG RESISTANCE PROTEIN NORM-RELATED"/>
    <property type="match status" value="1"/>
</dbReference>
<comment type="function">
    <text evidence="1">Multidrug efflux pump.</text>
</comment>
<feature type="transmembrane region" description="Helical" evidence="13">
    <location>
        <begin position="12"/>
        <end position="34"/>
    </location>
</feature>
<evidence type="ECO:0000256" key="3">
    <source>
        <dbReference type="ARBA" id="ARBA00010199"/>
    </source>
</evidence>
<evidence type="ECO:0000256" key="4">
    <source>
        <dbReference type="ARBA" id="ARBA00020268"/>
    </source>
</evidence>
<dbReference type="InterPro" id="IPR002528">
    <property type="entry name" value="MATE_fam"/>
</dbReference>
<evidence type="ECO:0000256" key="13">
    <source>
        <dbReference type="SAM" id="Phobius"/>
    </source>
</evidence>
<dbReference type="Proteomes" id="UP000448943">
    <property type="component" value="Unassembled WGS sequence"/>
</dbReference>
<gene>
    <name evidence="14" type="ORF">ERL59_06970</name>
</gene>
<reference evidence="14 15" key="1">
    <citation type="submission" date="2019-01" db="EMBL/GenBank/DDBJ databases">
        <title>Chengkuizengella sp. nov., isolated from deep-sea sediment of East Pacific Ocean.</title>
        <authorList>
            <person name="Yang J."/>
            <person name="Lai Q."/>
            <person name="Shao Z."/>
        </authorList>
    </citation>
    <scope>NUCLEOTIDE SEQUENCE [LARGE SCALE GENOMIC DNA]</scope>
    <source>
        <strain evidence="14 15">YPA3-1-1</strain>
    </source>
</reference>